<dbReference type="EMBL" id="CAJVPM010000729">
    <property type="protein sequence ID" value="CAG8450589.1"/>
    <property type="molecule type" value="Genomic_DNA"/>
</dbReference>
<keyword evidence="2" id="KW-1185">Reference proteome</keyword>
<proteinExistence type="predicted"/>
<reference evidence="1" key="1">
    <citation type="submission" date="2021-06" db="EMBL/GenBank/DDBJ databases">
        <authorList>
            <person name="Kallberg Y."/>
            <person name="Tangrot J."/>
            <person name="Rosling A."/>
        </authorList>
    </citation>
    <scope>NUCLEOTIDE SEQUENCE</scope>
    <source>
        <strain evidence="1">AU212A</strain>
    </source>
</reference>
<name>A0ACA9K3V3_9GLOM</name>
<comment type="caution">
    <text evidence="1">The sequence shown here is derived from an EMBL/GenBank/DDBJ whole genome shotgun (WGS) entry which is preliminary data.</text>
</comment>
<evidence type="ECO:0000313" key="1">
    <source>
        <dbReference type="EMBL" id="CAG8450589.1"/>
    </source>
</evidence>
<evidence type="ECO:0000313" key="2">
    <source>
        <dbReference type="Proteomes" id="UP000789860"/>
    </source>
</evidence>
<organism evidence="1 2">
    <name type="scientific">Scutellospora calospora</name>
    <dbReference type="NCBI Taxonomy" id="85575"/>
    <lineage>
        <taxon>Eukaryota</taxon>
        <taxon>Fungi</taxon>
        <taxon>Fungi incertae sedis</taxon>
        <taxon>Mucoromycota</taxon>
        <taxon>Glomeromycotina</taxon>
        <taxon>Glomeromycetes</taxon>
        <taxon>Diversisporales</taxon>
        <taxon>Gigasporaceae</taxon>
        <taxon>Scutellospora</taxon>
    </lineage>
</organism>
<feature type="non-terminal residue" evidence="1">
    <location>
        <position position="1"/>
    </location>
</feature>
<gene>
    <name evidence="1" type="ORF">SCALOS_LOCUS1166</name>
</gene>
<accession>A0ACA9K3V3</accession>
<sequence>KITNINNCHIFTSIMGKKDKEKFSIRVEYNDEFTPLIVVHQIKNKTSQHNKHKKSPISIGWIIVGQPNNFDFDQSEYPIVLKSKKYSVSSKIDKHYKVENLEIHESDNTCILSTCILRAPKPTETTIIINARIIPSSSSSSIFIHDLRNTGDYEADATFMRRLELLVW</sequence>
<protein>
    <submittedName>
        <fullName evidence="1">2093_t:CDS:1</fullName>
    </submittedName>
</protein>
<dbReference type="Proteomes" id="UP000789860">
    <property type="component" value="Unassembled WGS sequence"/>
</dbReference>